<accession>A0A7C8PSG3</accession>
<protein>
    <recommendedName>
        <fullName evidence="4">Serine protease</fullName>
    </recommendedName>
</protein>
<evidence type="ECO:0000313" key="2">
    <source>
        <dbReference type="EMBL" id="KAF3177862.1"/>
    </source>
</evidence>
<feature type="compositionally biased region" description="Basic and acidic residues" evidence="1">
    <location>
        <begin position="381"/>
        <end position="400"/>
    </location>
</feature>
<feature type="region of interest" description="Disordered" evidence="1">
    <location>
        <begin position="285"/>
        <end position="304"/>
    </location>
</feature>
<dbReference type="SUPFAM" id="SSF50494">
    <property type="entry name" value="Trypsin-like serine proteases"/>
    <property type="match status" value="1"/>
</dbReference>
<feature type="compositionally biased region" description="Polar residues" evidence="1">
    <location>
        <begin position="291"/>
        <end position="304"/>
    </location>
</feature>
<dbReference type="Gene3D" id="2.40.10.10">
    <property type="entry name" value="Trypsin-like serine proteases"/>
    <property type="match status" value="2"/>
</dbReference>
<organism evidence="2 3">
    <name type="scientific">Orbilia oligospora</name>
    <name type="common">Nematode-trapping fungus</name>
    <name type="synonym">Arthrobotrys oligospora</name>
    <dbReference type="NCBI Taxonomy" id="2813651"/>
    <lineage>
        <taxon>Eukaryota</taxon>
        <taxon>Fungi</taxon>
        <taxon>Dikarya</taxon>
        <taxon>Ascomycota</taxon>
        <taxon>Pezizomycotina</taxon>
        <taxon>Orbiliomycetes</taxon>
        <taxon>Orbiliales</taxon>
        <taxon>Orbiliaceae</taxon>
        <taxon>Orbilia</taxon>
    </lineage>
</organism>
<dbReference type="EMBL" id="JAABOE010000043">
    <property type="protein sequence ID" value="KAF3177862.1"/>
    <property type="molecule type" value="Genomic_DNA"/>
</dbReference>
<evidence type="ECO:0000313" key="3">
    <source>
        <dbReference type="Proteomes" id="UP000479691"/>
    </source>
</evidence>
<dbReference type="AlphaFoldDB" id="A0A7C8PSG3"/>
<dbReference type="InterPro" id="IPR043504">
    <property type="entry name" value="Peptidase_S1_PA_chymotrypsin"/>
</dbReference>
<dbReference type="Gene3D" id="2.120.10.70">
    <property type="entry name" value="Fucose-specific lectin"/>
    <property type="match status" value="1"/>
</dbReference>
<sequence>MASTVDGMLSRLFAVKAWTAPPAKNDSSVEFYIHTSESELIERTWDGAEFGVETLVATDYEPEAAVAYVQLGDKRVVVYVDIEGNLGQAEYDDEEEIWNPAEIFSKTEIKLDPKTNFSSVKTKSGVALVYQDQEHNLVSVLVPPENAADRPQTEVYATGAILGTPILFSLVGEQICLLYFHTDGFLHYKALEGGEDQKWDAPPIPNPSQIKGLASFSTNEGDSKPEIYYLQDDGSVSRINEKGEITEYVQNFWFTHEFSDMSLNKETWSLSAVIREIKSDQLSPERILGGHNSSTSTENDSQLASGGITDLQQKYIGWIKRLSFRQTNGKRSTGTGFYVNIPHCQYDVMFTAAHNLVDRHSNPTKLYTDLKITTSIENEDSEKADKDVGNGKEDLGKSTKDLEKGDEDLKIEQSWVRYCSNYITAKDTVEAEASDYGVILIPRANDNSGSLVGGFGFDLFLGMLDLSTMTPKSVTVNITSYPRGVTEATFCSGYLFDCTEKQLKYTSATATGSSGGPVWLGYGPFGSPVVIGIHNYGEPNRATRLNVSVLLQIFEWCEIGLYDKAIRTTGKKYYLQFNGESDEEKFPSITCNASPEQRNFSLLPASSSEIYPSEPGAKDPNAPKPKSPLYFLLCKLQDGDHYVDFDPLRDDPVLATKRYTINCQLEITYLIPKSKPRTFMTAMLSGFRIFRKIEGDQFGLKFDESEIDPSDPAQHESSKTDTPLMKYLPRDIGNNNKPYIAMDIALFIRWWNFKIDL</sequence>
<name>A0A7C8PSG3_ORBOL</name>
<evidence type="ECO:0008006" key="4">
    <source>
        <dbReference type="Google" id="ProtNLM"/>
    </source>
</evidence>
<proteinExistence type="predicted"/>
<dbReference type="InterPro" id="IPR009003">
    <property type="entry name" value="Peptidase_S1_PA"/>
</dbReference>
<feature type="region of interest" description="Disordered" evidence="1">
    <location>
        <begin position="379"/>
        <end position="400"/>
    </location>
</feature>
<dbReference type="SUPFAM" id="SSF89372">
    <property type="entry name" value="Fucose-specific lectin"/>
    <property type="match status" value="1"/>
</dbReference>
<comment type="caution">
    <text evidence="2">The sequence shown here is derived from an EMBL/GenBank/DDBJ whole genome shotgun (WGS) entry which is preliminary data.</text>
</comment>
<evidence type="ECO:0000256" key="1">
    <source>
        <dbReference type="SAM" id="MobiDB-lite"/>
    </source>
</evidence>
<dbReference type="Proteomes" id="UP000479691">
    <property type="component" value="Unassembled WGS sequence"/>
</dbReference>
<reference evidence="2 3" key="1">
    <citation type="submission" date="2019-06" db="EMBL/GenBank/DDBJ databases">
        <authorList>
            <person name="Palmer J.M."/>
        </authorList>
    </citation>
    <scope>NUCLEOTIDE SEQUENCE [LARGE SCALE GENOMIC DNA]</scope>
    <source>
        <strain evidence="2 3">TWF788</strain>
    </source>
</reference>
<gene>
    <name evidence="2" type="ORF">TWF788_007645</name>
</gene>